<organism evidence="2 3">
    <name type="scientific">Allokutzneria multivorans</name>
    <dbReference type="NCBI Taxonomy" id="1142134"/>
    <lineage>
        <taxon>Bacteria</taxon>
        <taxon>Bacillati</taxon>
        <taxon>Actinomycetota</taxon>
        <taxon>Actinomycetes</taxon>
        <taxon>Pseudonocardiales</taxon>
        <taxon>Pseudonocardiaceae</taxon>
        <taxon>Allokutzneria</taxon>
    </lineage>
</organism>
<reference evidence="3" key="1">
    <citation type="journal article" date="2019" name="Int. J. Syst. Evol. Microbiol.">
        <title>The Global Catalogue of Microorganisms (GCM) 10K type strain sequencing project: providing services to taxonomists for standard genome sequencing and annotation.</title>
        <authorList>
            <consortium name="The Broad Institute Genomics Platform"/>
            <consortium name="The Broad Institute Genome Sequencing Center for Infectious Disease"/>
            <person name="Wu L."/>
            <person name="Ma J."/>
        </authorList>
    </citation>
    <scope>NUCLEOTIDE SEQUENCE [LARGE SCALE GENOMIC DNA]</scope>
    <source>
        <strain evidence="3">JCM 17342</strain>
    </source>
</reference>
<accession>A0ABP7S5M7</accession>
<dbReference type="CDD" id="cd04301">
    <property type="entry name" value="NAT_SF"/>
    <property type="match status" value="1"/>
</dbReference>
<dbReference type="Gene3D" id="3.40.630.30">
    <property type="match status" value="1"/>
</dbReference>
<dbReference type="InterPro" id="IPR000182">
    <property type="entry name" value="GNAT_dom"/>
</dbReference>
<dbReference type="Pfam" id="PF13508">
    <property type="entry name" value="Acetyltransf_7"/>
    <property type="match status" value="1"/>
</dbReference>
<dbReference type="InterPro" id="IPR016181">
    <property type="entry name" value="Acyl_CoA_acyltransferase"/>
</dbReference>
<comment type="caution">
    <text evidence="2">The sequence shown here is derived from an EMBL/GenBank/DDBJ whole genome shotgun (WGS) entry which is preliminary data.</text>
</comment>
<gene>
    <name evidence="2" type="ORF">GCM10022247_30820</name>
</gene>
<evidence type="ECO:0000313" key="2">
    <source>
        <dbReference type="EMBL" id="GAA4006867.1"/>
    </source>
</evidence>
<dbReference type="PROSITE" id="PS51186">
    <property type="entry name" value="GNAT"/>
    <property type="match status" value="1"/>
</dbReference>
<name>A0ABP7S5M7_9PSEU</name>
<sequence>MTAAPRPEQLRLIEFSAADLRPRLDEALELYVAAMDYPPNTVRQRAPMWLAHMMRDGWRCVVALDENEALAGISYGYRGAVGQWWHEQVRRGLNARTNSNQSFVDEWMRDYFELTELHVRPDAQGRGLGEGLLRRLAGMVDSERVLLSTPEGPTRAWKLYRRLGFQDVLRHYQFTGDPRPFAVLGRVLPIEEHAENAVSG</sequence>
<dbReference type="Proteomes" id="UP001501747">
    <property type="component" value="Unassembled WGS sequence"/>
</dbReference>
<feature type="domain" description="N-acetyltransferase" evidence="1">
    <location>
        <begin position="13"/>
        <end position="189"/>
    </location>
</feature>
<dbReference type="RefSeq" id="WP_344875191.1">
    <property type="nucleotide sequence ID" value="NZ_BAABAL010000009.1"/>
</dbReference>
<keyword evidence="3" id="KW-1185">Reference proteome</keyword>
<evidence type="ECO:0000313" key="3">
    <source>
        <dbReference type="Proteomes" id="UP001501747"/>
    </source>
</evidence>
<dbReference type="EMBL" id="BAABAL010000009">
    <property type="protein sequence ID" value="GAA4006867.1"/>
    <property type="molecule type" value="Genomic_DNA"/>
</dbReference>
<protein>
    <submittedName>
        <fullName evidence="2">GNAT family N-acetyltransferase</fullName>
    </submittedName>
</protein>
<evidence type="ECO:0000259" key="1">
    <source>
        <dbReference type="PROSITE" id="PS51186"/>
    </source>
</evidence>
<dbReference type="SUPFAM" id="SSF55729">
    <property type="entry name" value="Acyl-CoA N-acyltransferases (Nat)"/>
    <property type="match status" value="1"/>
</dbReference>
<proteinExistence type="predicted"/>